<protein>
    <submittedName>
        <fullName evidence="3">Alpha/beta fold hydrolase</fullName>
    </submittedName>
</protein>
<dbReference type="PRINTS" id="PR00412">
    <property type="entry name" value="EPOXHYDRLASE"/>
</dbReference>
<dbReference type="InterPro" id="IPR029058">
    <property type="entry name" value="AB_hydrolase_fold"/>
</dbReference>
<reference evidence="4" key="1">
    <citation type="journal article" date="2019" name="Int. J. Syst. Evol. Microbiol.">
        <title>The Global Catalogue of Microorganisms (GCM) 10K type strain sequencing project: providing services to taxonomists for standard genome sequencing and annotation.</title>
        <authorList>
            <consortium name="The Broad Institute Genomics Platform"/>
            <consortium name="The Broad Institute Genome Sequencing Center for Infectious Disease"/>
            <person name="Wu L."/>
            <person name="Ma J."/>
        </authorList>
    </citation>
    <scope>NUCLEOTIDE SEQUENCE [LARGE SCALE GENOMIC DNA]</scope>
    <source>
        <strain evidence="4">CGMCC 1.3240</strain>
    </source>
</reference>
<gene>
    <name evidence="3" type="ORF">ACFPYJ_11845</name>
</gene>
<dbReference type="InterPro" id="IPR000073">
    <property type="entry name" value="AB_hydrolase_1"/>
</dbReference>
<dbReference type="Gene3D" id="3.40.50.1820">
    <property type="entry name" value="alpha/beta hydrolase"/>
    <property type="match status" value="1"/>
</dbReference>
<evidence type="ECO:0000313" key="3">
    <source>
        <dbReference type="EMBL" id="MFC5649801.1"/>
    </source>
</evidence>
<dbReference type="InterPro" id="IPR050266">
    <property type="entry name" value="AB_hydrolase_sf"/>
</dbReference>
<dbReference type="PANTHER" id="PTHR43798">
    <property type="entry name" value="MONOACYLGLYCEROL LIPASE"/>
    <property type="match status" value="1"/>
</dbReference>
<accession>A0ABW0W076</accession>
<evidence type="ECO:0000256" key="1">
    <source>
        <dbReference type="ARBA" id="ARBA00022801"/>
    </source>
</evidence>
<sequence length="274" mass="31227">MHTYIEVERGVKVYVEEVGHGRPVLFIHGWPINHKMYEYQINMLPQYGYRCIRMDLRGFGKSDAPWQSYNYNRMADDIRVVVDALRLNNATLVGFSMGGPIAIRYVTRHGAHGMRSLILAAAAAPIFTQRPDYPYGMTKEEVDGFIAATYADRPKMVTDFGNMFFATAVSEPFRNWFNGLGFEASSIGTIRGLEALRDEDLRGDLPYVQLPTTILHGKLDKICPYPFAEIQHRGIRSSNLIPFEKSGHGLFYDELQKFNLELLRALHSVPARPY</sequence>
<dbReference type="SUPFAM" id="SSF53474">
    <property type="entry name" value="alpha/beta-Hydrolases"/>
    <property type="match status" value="1"/>
</dbReference>
<dbReference type="RefSeq" id="WP_379188344.1">
    <property type="nucleotide sequence ID" value="NZ_JBHSOW010000041.1"/>
</dbReference>
<dbReference type="GO" id="GO:0016787">
    <property type="term" value="F:hydrolase activity"/>
    <property type="evidence" value="ECO:0007669"/>
    <property type="project" value="UniProtKB-KW"/>
</dbReference>
<evidence type="ECO:0000259" key="2">
    <source>
        <dbReference type="Pfam" id="PF00561"/>
    </source>
</evidence>
<dbReference type="Proteomes" id="UP001596047">
    <property type="component" value="Unassembled WGS sequence"/>
</dbReference>
<feature type="domain" description="AB hydrolase-1" evidence="2">
    <location>
        <begin position="23"/>
        <end position="132"/>
    </location>
</feature>
<dbReference type="PRINTS" id="PR00111">
    <property type="entry name" value="ABHYDROLASE"/>
</dbReference>
<name>A0ABW0W076_9BACL</name>
<dbReference type="EMBL" id="JBHSOW010000041">
    <property type="protein sequence ID" value="MFC5649801.1"/>
    <property type="molecule type" value="Genomic_DNA"/>
</dbReference>
<keyword evidence="1 3" id="KW-0378">Hydrolase</keyword>
<dbReference type="PANTHER" id="PTHR43798:SF31">
    <property type="entry name" value="AB HYDROLASE SUPERFAMILY PROTEIN YCLE"/>
    <property type="match status" value="1"/>
</dbReference>
<keyword evidence="4" id="KW-1185">Reference proteome</keyword>
<comment type="caution">
    <text evidence="3">The sequence shown here is derived from an EMBL/GenBank/DDBJ whole genome shotgun (WGS) entry which is preliminary data.</text>
</comment>
<evidence type="ECO:0000313" key="4">
    <source>
        <dbReference type="Proteomes" id="UP001596047"/>
    </source>
</evidence>
<dbReference type="InterPro" id="IPR000639">
    <property type="entry name" value="Epox_hydrolase-like"/>
</dbReference>
<organism evidence="3 4">
    <name type="scientific">Paenibacillus solisilvae</name>
    <dbReference type="NCBI Taxonomy" id="2486751"/>
    <lineage>
        <taxon>Bacteria</taxon>
        <taxon>Bacillati</taxon>
        <taxon>Bacillota</taxon>
        <taxon>Bacilli</taxon>
        <taxon>Bacillales</taxon>
        <taxon>Paenibacillaceae</taxon>
        <taxon>Paenibacillus</taxon>
    </lineage>
</organism>
<proteinExistence type="predicted"/>
<dbReference type="Pfam" id="PF00561">
    <property type="entry name" value="Abhydrolase_1"/>
    <property type="match status" value="1"/>
</dbReference>